<feature type="domain" description="Flagellin N-terminal" evidence="4">
    <location>
        <begin position="3"/>
        <end position="131"/>
    </location>
</feature>
<gene>
    <name evidence="6" type="ORF">HK107_03165</name>
</gene>
<protein>
    <recommendedName>
        <fullName evidence="3">Flagellin</fullName>
    </recommendedName>
</protein>
<keyword evidence="2 3" id="KW-0975">Bacterial flagellum</keyword>
<reference evidence="6 7" key="1">
    <citation type="submission" date="2020-05" db="EMBL/GenBank/DDBJ databases">
        <title>Parvularcula mediterraneae sp. nov., isolated from polypropylene straw from shallow seawater of the seashore of Laganas in Zakynthos island, Greece.</title>
        <authorList>
            <person name="Szabo I."/>
            <person name="Al-Omari J."/>
            <person name="Rado J."/>
            <person name="Szerdahelyi G.S."/>
        </authorList>
    </citation>
    <scope>NUCLEOTIDE SEQUENCE [LARGE SCALE GENOMIC DNA]</scope>
    <source>
        <strain evidence="6 7">ZS-1/3</strain>
    </source>
</reference>
<keyword evidence="6" id="KW-0282">Flagellum</keyword>
<evidence type="ECO:0000256" key="2">
    <source>
        <dbReference type="ARBA" id="ARBA00023143"/>
    </source>
</evidence>
<proteinExistence type="inferred from homology"/>
<keyword evidence="7" id="KW-1185">Reference proteome</keyword>
<dbReference type="Pfam" id="PF00669">
    <property type="entry name" value="Flagellin_N"/>
    <property type="match status" value="1"/>
</dbReference>
<dbReference type="InterPro" id="IPR046358">
    <property type="entry name" value="Flagellin_C"/>
</dbReference>
<keyword evidence="3" id="KW-0964">Secreted</keyword>
<dbReference type="SUPFAM" id="SSF64518">
    <property type="entry name" value="Phase 1 flagellin"/>
    <property type="match status" value="1"/>
</dbReference>
<dbReference type="EMBL" id="JABFCX010000002">
    <property type="protein sequence ID" value="NNU15325.1"/>
    <property type="molecule type" value="Genomic_DNA"/>
</dbReference>
<dbReference type="PANTHER" id="PTHR42792">
    <property type="entry name" value="FLAGELLIN"/>
    <property type="match status" value="1"/>
</dbReference>
<dbReference type="RefSeq" id="WP_173196729.1">
    <property type="nucleotide sequence ID" value="NZ_JABFCX010000002.1"/>
</dbReference>
<evidence type="ECO:0000259" key="5">
    <source>
        <dbReference type="Pfam" id="PF00700"/>
    </source>
</evidence>
<evidence type="ECO:0000313" key="6">
    <source>
        <dbReference type="EMBL" id="NNU15325.1"/>
    </source>
</evidence>
<sequence length="410" mass="43398">MQINFNSASNAALQQLRSITADIFRSQARITTGQRSVAEDPSRYALSQRFASDVVGYDAVGSSLALGRQAVEVAIAGAEGLNGLAAKMKDVILRANEPAADLDSLDAELTSLKRQYRTIVNSTTFNGQNLLINDDPIEALSGIARQSDGTIETNSFTVNRQNFLFEVLTTVGSDPGTPISGVAVSGDGSIAAGDSATITATDYSPTAGDEFKAEINGTTYSYQVQAGDSAADVFTNYRQVIANGAAIELQNINADYQQTQDPFFPLTGSRFDTIEIRNDETSAITINLSTVAAGTGNPGTQVLTSRIDELSVSDTDQAAQALNDIADIQDGIISKTSTLGTTLSRFEIQEDFVATLSATAGAAASRLTDIDIAAESVRLEEAQFRYELALAGLDAVARSRASILQLIRSF</sequence>
<comment type="similarity">
    <text evidence="1 3">Belongs to the bacterial flagellin family.</text>
</comment>
<evidence type="ECO:0000256" key="3">
    <source>
        <dbReference type="RuleBase" id="RU362073"/>
    </source>
</evidence>
<name>A0A7Y3RJV5_9PROT</name>
<evidence type="ECO:0000313" key="7">
    <source>
        <dbReference type="Proteomes" id="UP000536835"/>
    </source>
</evidence>
<accession>A0A7Y3RJV5</accession>
<evidence type="ECO:0000256" key="1">
    <source>
        <dbReference type="ARBA" id="ARBA00005709"/>
    </source>
</evidence>
<dbReference type="PANTHER" id="PTHR42792:SF2">
    <property type="entry name" value="FLAGELLIN"/>
    <property type="match status" value="1"/>
</dbReference>
<keyword evidence="6" id="KW-0966">Cell projection</keyword>
<comment type="caution">
    <text evidence="6">The sequence shown here is derived from an EMBL/GenBank/DDBJ whole genome shotgun (WGS) entry which is preliminary data.</text>
</comment>
<dbReference type="AlphaFoldDB" id="A0A7Y3RJV5"/>
<keyword evidence="6" id="KW-0969">Cilium</keyword>
<evidence type="ECO:0000259" key="4">
    <source>
        <dbReference type="Pfam" id="PF00669"/>
    </source>
</evidence>
<dbReference type="InterPro" id="IPR001029">
    <property type="entry name" value="Flagellin_N"/>
</dbReference>
<dbReference type="Proteomes" id="UP000536835">
    <property type="component" value="Unassembled WGS sequence"/>
</dbReference>
<comment type="function">
    <text evidence="3">Flagellin is the subunit protein which polymerizes to form the filaments of bacterial flagella.</text>
</comment>
<dbReference type="Gene3D" id="1.20.1330.10">
    <property type="entry name" value="f41 fragment of flagellin, N-terminal domain"/>
    <property type="match status" value="1"/>
</dbReference>
<organism evidence="6 7">
    <name type="scientific">Parvularcula mediterranea</name>
    <dbReference type="NCBI Taxonomy" id="2732508"/>
    <lineage>
        <taxon>Bacteria</taxon>
        <taxon>Pseudomonadati</taxon>
        <taxon>Pseudomonadota</taxon>
        <taxon>Alphaproteobacteria</taxon>
        <taxon>Parvularculales</taxon>
        <taxon>Parvularculaceae</taxon>
        <taxon>Parvularcula</taxon>
    </lineage>
</organism>
<dbReference type="InterPro" id="IPR001492">
    <property type="entry name" value="Flagellin"/>
</dbReference>
<dbReference type="GO" id="GO:0005198">
    <property type="term" value="F:structural molecule activity"/>
    <property type="evidence" value="ECO:0007669"/>
    <property type="project" value="UniProtKB-UniRule"/>
</dbReference>
<dbReference type="Pfam" id="PF00700">
    <property type="entry name" value="Flagellin_C"/>
    <property type="match status" value="1"/>
</dbReference>
<comment type="subcellular location">
    <subcellularLocation>
        <location evidence="3">Secreted</location>
    </subcellularLocation>
    <subcellularLocation>
        <location evidence="3">Bacterial flagellum</location>
    </subcellularLocation>
</comment>
<feature type="domain" description="Flagellin C-terminal" evidence="5">
    <location>
        <begin position="332"/>
        <end position="406"/>
    </location>
</feature>
<dbReference type="GO" id="GO:0005576">
    <property type="term" value="C:extracellular region"/>
    <property type="evidence" value="ECO:0007669"/>
    <property type="project" value="UniProtKB-SubCell"/>
</dbReference>
<dbReference type="GO" id="GO:0009288">
    <property type="term" value="C:bacterial-type flagellum"/>
    <property type="evidence" value="ECO:0007669"/>
    <property type="project" value="UniProtKB-SubCell"/>
</dbReference>